<dbReference type="EMBL" id="JAHPYS010000003">
    <property type="protein sequence ID" value="MBU9137612.1"/>
    <property type="molecule type" value="Genomic_DNA"/>
</dbReference>
<name>A0A0P0LEL8_PHOVU</name>
<dbReference type="AlphaFoldDB" id="A0A0P0LEL8"/>
<gene>
    <name evidence="1" type="ORF">BvMPK_1377</name>
    <name evidence="2" type="ORF">KTG10_02405</name>
</gene>
<dbReference type="RefSeq" id="WP_005682889.1">
    <property type="nucleotide sequence ID" value="NZ_JAHPYS010000003.1"/>
</dbReference>
<evidence type="ECO:0000313" key="3">
    <source>
        <dbReference type="Proteomes" id="UP000061587"/>
    </source>
</evidence>
<dbReference type="PATRIC" id="fig|821.40.peg.1633"/>
<dbReference type="EMBL" id="CP013020">
    <property type="protein sequence ID" value="ALK83984.1"/>
    <property type="molecule type" value="Genomic_DNA"/>
</dbReference>
<evidence type="ECO:0000313" key="1">
    <source>
        <dbReference type="EMBL" id="ALK83984.1"/>
    </source>
</evidence>
<accession>A0A0P0LEL8</accession>
<organism evidence="1 3">
    <name type="scientific">Phocaeicola vulgatus</name>
    <name type="common">Bacteroides vulgatus</name>
    <dbReference type="NCBI Taxonomy" id="821"/>
    <lineage>
        <taxon>Bacteria</taxon>
        <taxon>Pseudomonadati</taxon>
        <taxon>Bacteroidota</taxon>
        <taxon>Bacteroidia</taxon>
        <taxon>Bacteroidales</taxon>
        <taxon>Bacteroidaceae</taxon>
        <taxon>Phocaeicola</taxon>
    </lineage>
</organism>
<sequence>MDGIIINELSLSGQFHDSQDFWKNGMPPFYKALQDARSFGVGYLFKQGSFYGAQATPDKTLHDLLTAPEARIIDEAKRYKSTLARAICNPFWDDAPQQDLNAHYLADEADVSGSSVAEATVRAVCLLSFIRSLYEKHPVVVTKDGVAIPVGNIWKEQQLYAILFERGELPLEKYITTRFSGGKLDFSLIDDTHGFSLIDNENQNEFIDSFRKFEELDWNTIAMDKGLDYKTYNKNKKSKRYFSDDLWKKGIKKFKITQRNRCFGYVDNGIFYVLRFDLDHELSDVG</sequence>
<proteinExistence type="predicted"/>
<dbReference type="Proteomes" id="UP000061587">
    <property type="component" value="Chromosome"/>
</dbReference>
<dbReference type="GeneID" id="75111556"/>
<reference evidence="3" key="1">
    <citation type="submission" date="2015-10" db="EMBL/GenBank/DDBJ databases">
        <title>Extensive mobilome-driven genome diversification in gut-associated Bacteroides vulgatus mpk.</title>
        <authorList>
            <person name="Beier S."/>
            <person name="Lange A."/>
            <person name="Huson D.H."/>
            <person name="Frick J.-S."/>
            <person name="Autenrieth I.B."/>
        </authorList>
    </citation>
    <scope>NUCLEOTIDE SEQUENCE [LARGE SCALE GENOMIC DNA]</scope>
    <source>
        <strain evidence="3">mpk</strain>
    </source>
</reference>
<evidence type="ECO:0000313" key="2">
    <source>
        <dbReference type="EMBL" id="MBU9137612.1"/>
    </source>
</evidence>
<protein>
    <submittedName>
        <fullName evidence="1">Uncharacterized protein</fullName>
    </submittedName>
</protein>
<reference evidence="2" key="3">
    <citation type="submission" date="2021-06" db="EMBL/GenBank/DDBJ databases">
        <title>Collection of gut derived symbiotic bacterial strains cultured from healthy donors.</title>
        <authorList>
            <person name="Lin H."/>
            <person name="Littmann E."/>
            <person name="Pamer E.G."/>
        </authorList>
    </citation>
    <scope>NUCLEOTIDE SEQUENCE</scope>
    <source>
        <strain evidence="2">MSK.6.33</strain>
    </source>
</reference>
<reference evidence="1 3" key="2">
    <citation type="journal article" date="2016" name="Genome Biol. Evol.">
        <title>Extensive mobilome-driven genome diversification in mouse gut-associated Bacteroides vulgatus mpk.</title>
        <authorList>
            <person name="Lange A."/>
            <person name="Beier S."/>
            <person name="Steimle A."/>
            <person name="Autenrieth I.B."/>
            <person name="Huson D.H."/>
            <person name="Frick J.S."/>
        </authorList>
    </citation>
    <scope>NUCLEOTIDE SEQUENCE [LARGE SCALE GENOMIC DNA]</scope>
    <source>
        <strain evidence="3">mpk</strain>
        <strain evidence="1">Mpk</strain>
    </source>
</reference>
<dbReference type="Proteomes" id="UP000736888">
    <property type="component" value="Unassembled WGS sequence"/>
</dbReference>